<protein>
    <submittedName>
        <fullName evidence="3">PiggyBac transposable element-derived protein 3</fullName>
    </submittedName>
</protein>
<dbReference type="Proteomes" id="UP000440578">
    <property type="component" value="Unassembled WGS sequence"/>
</dbReference>
<feature type="domain" description="PiggyBac transposable element-derived protein" evidence="2">
    <location>
        <begin position="16"/>
        <end position="374"/>
    </location>
</feature>
<proteinExistence type="predicted"/>
<accession>A0A6A4W285</accession>
<gene>
    <name evidence="3" type="primary">PGBD3_38</name>
    <name evidence="3" type="ORF">FJT64_004782</name>
</gene>
<dbReference type="GO" id="GO:0043565">
    <property type="term" value="F:sequence-specific DNA binding"/>
    <property type="evidence" value="ECO:0007669"/>
    <property type="project" value="TreeGrafter"/>
</dbReference>
<reference evidence="3 4" key="1">
    <citation type="submission" date="2019-07" db="EMBL/GenBank/DDBJ databases">
        <title>Draft genome assembly of a fouling barnacle, Amphibalanus amphitrite (Darwin, 1854): The first reference genome for Thecostraca.</title>
        <authorList>
            <person name="Kim W."/>
        </authorList>
    </citation>
    <scope>NUCLEOTIDE SEQUENCE [LARGE SCALE GENOMIC DNA]</scope>
    <source>
        <strain evidence="3">SNU_AA5</strain>
        <tissue evidence="3">Soma without cirri and trophi</tissue>
    </source>
</reference>
<evidence type="ECO:0000256" key="1">
    <source>
        <dbReference type="SAM" id="MobiDB-lite"/>
    </source>
</evidence>
<dbReference type="PANTHER" id="PTHR47055">
    <property type="entry name" value="DDE_TNP_1_7 DOMAIN-CONTAINING PROTEIN"/>
    <property type="match status" value="1"/>
</dbReference>
<name>A0A6A4W285_AMPAM</name>
<dbReference type="InterPro" id="IPR052638">
    <property type="entry name" value="PiggyBac_TE-derived"/>
</dbReference>
<dbReference type="PANTHER" id="PTHR47055:SF3">
    <property type="entry name" value="PHORBOL-ESTER_DAG-TYPE DOMAIN-CONTAINING PROTEIN"/>
    <property type="match status" value="1"/>
</dbReference>
<dbReference type="OrthoDB" id="6378761at2759"/>
<evidence type="ECO:0000313" key="3">
    <source>
        <dbReference type="EMBL" id="KAF0297800.1"/>
    </source>
</evidence>
<dbReference type="InterPro" id="IPR029526">
    <property type="entry name" value="PGBD"/>
</dbReference>
<feature type="region of interest" description="Disordered" evidence="1">
    <location>
        <begin position="251"/>
        <end position="275"/>
    </location>
</feature>
<comment type="caution">
    <text evidence="3">The sequence shown here is derived from an EMBL/GenBank/DDBJ whole genome shotgun (WGS) entry which is preliminary data.</text>
</comment>
<sequence length="470" mass="53271">MHAPNAESLVQEKCSSAYDFFRLFMDDEFLALVATQTTLYARQHNATDWETDKDQLMTFWGILLLSGYAKLPHRRLYWQSDPDVFNELVSSSMRRDVFESISKYLHLADNTLLDKGADKDPYFKIRPLFDHLNSKFKVLEKPKDLSIDESMVPYYGHHPGKQFIRCKPVRFGFKLWCITTADGYLLHAEPYCGRATRLQETGLGQGADVVLGLVEACQVGPGHELFFDNLFTSVDLLEVLDARGIGATGTLRENRRGGAPLPSKREMGKKNRGTVAEAHSGNVTLVTWKDNKSVTLASNVHSAQPMSSKTCWSRKDRREVSIPMPKVVREYNQAMGGVDLFDEAVGAYRVHLRSKKWWRPLLNWGINASAVNAWRLRQKITGKKDSLLEFTRELVMQMLALHGSTRKRPGRSLSLPGPAGDAARKDGLLYWPRKGATNRARCRQCGRRSAYECMKCNLPVHPECMEAFHA</sequence>
<dbReference type="EMBL" id="VIIS01001467">
    <property type="protein sequence ID" value="KAF0297800.1"/>
    <property type="molecule type" value="Genomic_DNA"/>
</dbReference>
<dbReference type="AlphaFoldDB" id="A0A6A4W285"/>
<evidence type="ECO:0000259" key="2">
    <source>
        <dbReference type="Pfam" id="PF13843"/>
    </source>
</evidence>
<keyword evidence="4" id="KW-1185">Reference proteome</keyword>
<dbReference type="Pfam" id="PF13843">
    <property type="entry name" value="DDE_Tnp_1_7"/>
    <property type="match status" value="1"/>
</dbReference>
<organism evidence="3 4">
    <name type="scientific">Amphibalanus amphitrite</name>
    <name type="common">Striped barnacle</name>
    <name type="synonym">Balanus amphitrite</name>
    <dbReference type="NCBI Taxonomy" id="1232801"/>
    <lineage>
        <taxon>Eukaryota</taxon>
        <taxon>Metazoa</taxon>
        <taxon>Ecdysozoa</taxon>
        <taxon>Arthropoda</taxon>
        <taxon>Crustacea</taxon>
        <taxon>Multicrustacea</taxon>
        <taxon>Cirripedia</taxon>
        <taxon>Thoracica</taxon>
        <taxon>Thoracicalcarea</taxon>
        <taxon>Balanomorpha</taxon>
        <taxon>Balanoidea</taxon>
        <taxon>Balanidae</taxon>
        <taxon>Amphibalaninae</taxon>
        <taxon>Amphibalanus</taxon>
    </lineage>
</organism>
<evidence type="ECO:0000313" key="4">
    <source>
        <dbReference type="Proteomes" id="UP000440578"/>
    </source>
</evidence>